<dbReference type="AlphaFoldDB" id="A0ABD0LTF1"/>
<dbReference type="InterPro" id="IPR044822">
    <property type="entry name" value="Myb_DNA-bind_4"/>
</dbReference>
<reference evidence="3 4" key="1">
    <citation type="journal article" date="2023" name="Sci. Data">
        <title>Genome assembly of the Korean intertidal mud-creeper Batillaria attramentaria.</title>
        <authorList>
            <person name="Patra A.K."/>
            <person name="Ho P.T."/>
            <person name="Jun S."/>
            <person name="Lee S.J."/>
            <person name="Kim Y."/>
            <person name="Won Y.J."/>
        </authorList>
    </citation>
    <scope>NUCLEOTIDE SEQUENCE [LARGE SCALE GENOMIC DNA]</scope>
    <source>
        <strain evidence="3">Wonlab-2016</strain>
    </source>
</reference>
<proteinExistence type="predicted"/>
<sequence>MLGLTLTSPQLVRVTEGGVDVTSVGLHKLAVKAAETPQDAAATPQRNTPSPTNTPPPTSAQQPAASNSKESEGSTWTHSAVLLLIDLFRTRRHHLSDPSCTKRRLFAEMARELKSKGYSFTADACMKKTENLKTRYKIIKDKNARTGRGRSSWVYFDLMDDTLRADPAIIPPVTVSSLGGVTVATDSNTARAPTSPPPSGTPPPTETPPPAVESPPAGTPGPSVTPSTKKRRDKRSDLQMMLIEGQKRQETQLERLTAAIEARNELLQSFLEKL</sequence>
<dbReference type="Pfam" id="PF13837">
    <property type="entry name" value="Myb_DNA-bind_4"/>
    <property type="match status" value="1"/>
</dbReference>
<protein>
    <recommendedName>
        <fullName evidence="2">Myb/SANT-like DNA-binding domain-containing protein</fullName>
    </recommendedName>
</protein>
<evidence type="ECO:0000313" key="4">
    <source>
        <dbReference type="Proteomes" id="UP001519460"/>
    </source>
</evidence>
<dbReference type="EMBL" id="JACVVK020000025">
    <property type="protein sequence ID" value="KAK7502567.1"/>
    <property type="molecule type" value="Genomic_DNA"/>
</dbReference>
<dbReference type="Proteomes" id="UP001519460">
    <property type="component" value="Unassembled WGS sequence"/>
</dbReference>
<feature type="region of interest" description="Disordered" evidence="1">
    <location>
        <begin position="35"/>
        <end position="73"/>
    </location>
</feature>
<evidence type="ECO:0000256" key="1">
    <source>
        <dbReference type="SAM" id="MobiDB-lite"/>
    </source>
</evidence>
<dbReference type="PANTHER" id="PTHR47595">
    <property type="entry name" value="HEAT SHOCK 70 KDA PROTEIN 14"/>
    <property type="match status" value="1"/>
</dbReference>
<organism evidence="3 4">
    <name type="scientific">Batillaria attramentaria</name>
    <dbReference type="NCBI Taxonomy" id="370345"/>
    <lineage>
        <taxon>Eukaryota</taxon>
        <taxon>Metazoa</taxon>
        <taxon>Spiralia</taxon>
        <taxon>Lophotrochozoa</taxon>
        <taxon>Mollusca</taxon>
        <taxon>Gastropoda</taxon>
        <taxon>Caenogastropoda</taxon>
        <taxon>Sorbeoconcha</taxon>
        <taxon>Cerithioidea</taxon>
        <taxon>Batillariidae</taxon>
        <taxon>Batillaria</taxon>
    </lineage>
</organism>
<feature type="domain" description="Myb/SANT-like DNA-binding" evidence="2">
    <location>
        <begin position="75"/>
        <end position="161"/>
    </location>
</feature>
<keyword evidence="4" id="KW-1185">Reference proteome</keyword>
<evidence type="ECO:0000259" key="2">
    <source>
        <dbReference type="Pfam" id="PF13837"/>
    </source>
</evidence>
<evidence type="ECO:0000313" key="3">
    <source>
        <dbReference type="EMBL" id="KAK7502567.1"/>
    </source>
</evidence>
<feature type="compositionally biased region" description="Pro residues" evidence="1">
    <location>
        <begin position="194"/>
        <end position="219"/>
    </location>
</feature>
<comment type="caution">
    <text evidence="3">The sequence shown here is derived from an EMBL/GenBank/DDBJ whole genome shotgun (WGS) entry which is preliminary data.</text>
</comment>
<name>A0ABD0LTF1_9CAEN</name>
<feature type="region of interest" description="Disordered" evidence="1">
    <location>
        <begin position="186"/>
        <end position="239"/>
    </location>
</feature>
<gene>
    <name evidence="3" type="ORF">BaRGS_00006142</name>
</gene>
<accession>A0ABD0LTF1</accession>
<dbReference type="PANTHER" id="PTHR47595:SF1">
    <property type="entry name" value="MYB_SANT-LIKE DNA-BINDING DOMAIN-CONTAINING PROTEIN"/>
    <property type="match status" value="1"/>
</dbReference>
<dbReference type="Gene3D" id="1.10.10.60">
    <property type="entry name" value="Homeodomain-like"/>
    <property type="match status" value="1"/>
</dbReference>